<organism evidence="2 3">
    <name type="scientific">Cylindrotheca closterium</name>
    <dbReference type="NCBI Taxonomy" id="2856"/>
    <lineage>
        <taxon>Eukaryota</taxon>
        <taxon>Sar</taxon>
        <taxon>Stramenopiles</taxon>
        <taxon>Ochrophyta</taxon>
        <taxon>Bacillariophyta</taxon>
        <taxon>Bacillariophyceae</taxon>
        <taxon>Bacillariophycidae</taxon>
        <taxon>Bacillariales</taxon>
        <taxon>Bacillariaceae</taxon>
        <taxon>Cylindrotheca</taxon>
    </lineage>
</organism>
<keyword evidence="1" id="KW-0732">Signal</keyword>
<gene>
    <name evidence="2" type="ORF">CYCCA115_LOCUS8905</name>
</gene>
<accession>A0AAD2CS97</accession>
<evidence type="ECO:0000256" key="1">
    <source>
        <dbReference type="SAM" id="SignalP"/>
    </source>
</evidence>
<proteinExistence type="predicted"/>
<feature type="chain" id="PRO_5042075562" evidence="1">
    <location>
        <begin position="22"/>
        <end position="815"/>
    </location>
</feature>
<evidence type="ECO:0000313" key="2">
    <source>
        <dbReference type="EMBL" id="CAJ1944473.1"/>
    </source>
</evidence>
<reference evidence="2" key="1">
    <citation type="submission" date="2023-08" db="EMBL/GenBank/DDBJ databases">
        <authorList>
            <person name="Audoor S."/>
            <person name="Bilcke G."/>
        </authorList>
    </citation>
    <scope>NUCLEOTIDE SEQUENCE</scope>
</reference>
<sequence>MKLSIALSLLGCSYFFNEVEAARPQNPGNQGNGNGNQVTDNQGNTACGNNKSYLCHHDEGGNAYKTLCISDNAINAQLRSDERNYLGQCIGDLFLERAVFMDLEPMEGVEEIDGDDGVSYQVTYNVTMLEEGIVSLGAAADLITSVTCFNDTINVEFKQIPSPDQIEFMFPDFALVVFDGNTFPDMECKLPNQDEDPDLNSSFFLIAGVEAAEDKTVTIRGLPANFHHMFEEQELLFTPVEARRNLRNLRLGEFDIDKSFDGSFQVPEGEDEKIQLSAYAKASIEASSGGLHFKTGLKKQKCERRGWLRRLLCLVDYKLEVDSSYNLAFDLSAYLKASFVAKEDSLEPLNGDMRSPFLSFLIFGFKVPATLQSTIQKIIPGLKRGYLGIRADIPALLKYDLSVTGDVEFNAEASIATGKKELDWKLSGPIFGDLESTFNVNEVEPSKSSGIKFARNIDSDVGVKMEGFLFGGVELQILVDIIGLWTAGVGMVTGFDVEADFSTDPMQPIISESGPSPIFESDCRLCHYGKMTVEAAAKQAFFRWKLLGREEETKLLFGDWNVNQLVAQLCLLSAKENTCGDICCNENEVCILDPVTKEGMCSCNTEAVGAQCCRDEDCDDSATQFCDGDQQCVLRDCNTEAAETECCRDLDCDDSGTHICEDQQCVLRACDLANSNTECCTNSDCESGTELCVSNFCIKQGNPGFSLSWCERDDLDLIVITPDGFKINYQHPKDPSTGGTLDKDDIPDVNEEGRCYVENIVFPAGAPKGDYVFSVDSYYEHLGPDTWTVRVYLGDEEQVVKSGTGDSEEFVYTLV</sequence>
<feature type="signal peptide" evidence="1">
    <location>
        <begin position="1"/>
        <end position="21"/>
    </location>
</feature>
<dbReference type="EMBL" id="CAKOGP040001224">
    <property type="protein sequence ID" value="CAJ1944473.1"/>
    <property type="molecule type" value="Genomic_DNA"/>
</dbReference>
<comment type="caution">
    <text evidence="2">The sequence shown here is derived from an EMBL/GenBank/DDBJ whole genome shotgun (WGS) entry which is preliminary data.</text>
</comment>
<name>A0AAD2CS97_9STRA</name>
<dbReference type="AlphaFoldDB" id="A0AAD2CS97"/>
<dbReference type="Proteomes" id="UP001295423">
    <property type="component" value="Unassembled WGS sequence"/>
</dbReference>
<keyword evidence="3" id="KW-1185">Reference proteome</keyword>
<evidence type="ECO:0000313" key="3">
    <source>
        <dbReference type="Proteomes" id="UP001295423"/>
    </source>
</evidence>
<protein>
    <submittedName>
        <fullName evidence="2">Uncharacterized protein</fullName>
    </submittedName>
</protein>